<keyword evidence="2" id="KW-0732">Signal</keyword>
<dbReference type="RefSeq" id="WP_143374737.1">
    <property type="nucleotide sequence ID" value="NZ_VJVZ01000013.1"/>
</dbReference>
<organism evidence="4 5">
    <name type="scientific">Flavobacterium zepuense</name>
    <dbReference type="NCBI Taxonomy" id="2593302"/>
    <lineage>
        <taxon>Bacteria</taxon>
        <taxon>Pseudomonadati</taxon>
        <taxon>Bacteroidota</taxon>
        <taxon>Flavobacteriia</taxon>
        <taxon>Flavobacteriales</taxon>
        <taxon>Flavobacteriaceae</taxon>
        <taxon>Flavobacterium</taxon>
    </lineage>
</organism>
<evidence type="ECO:0000313" key="5">
    <source>
        <dbReference type="Proteomes" id="UP000320643"/>
    </source>
</evidence>
<comment type="caution">
    <text evidence="4">The sequence shown here is derived from an EMBL/GenBank/DDBJ whole genome shotgun (WGS) entry which is preliminary data.</text>
</comment>
<reference evidence="4 5" key="1">
    <citation type="submission" date="2019-07" db="EMBL/GenBank/DDBJ databases">
        <title>Flavobacterium sp. nov., isolated from glacier ice.</title>
        <authorList>
            <person name="Liu Q."/>
            <person name="Xin Y.-H."/>
        </authorList>
    </citation>
    <scope>NUCLEOTIDE SEQUENCE [LARGE SCALE GENOMIC DNA]</scope>
    <source>
        <strain evidence="4 5">ZT4R6</strain>
    </source>
</reference>
<dbReference type="EMBL" id="VJVZ01000013">
    <property type="protein sequence ID" value="TRW22320.1"/>
    <property type="molecule type" value="Genomic_DNA"/>
</dbReference>
<dbReference type="Gene3D" id="3.30.70.100">
    <property type="match status" value="1"/>
</dbReference>
<keyword evidence="5" id="KW-1185">Reference proteome</keyword>
<dbReference type="OrthoDB" id="1178902at2"/>
<feature type="compositionally biased region" description="Basic and acidic residues" evidence="1">
    <location>
        <begin position="145"/>
        <end position="161"/>
    </location>
</feature>
<accession>A0A552UVZ1</accession>
<evidence type="ECO:0000256" key="1">
    <source>
        <dbReference type="SAM" id="MobiDB-lite"/>
    </source>
</evidence>
<feature type="domain" description="HMA" evidence="3">
    <location>
        <begin position="51"/>
        <end position="121"/>
    </location>
</feature>
<dbReference type="PROSITE" id="PS50846">
    <property type="entry name" value="HMA_2"/>
    <property type="match status" value="1"/>
</dbReference>
<proteinExistence type="predicted"/>
<gene>
    <name evidence="4" type="ORF">FMM05_17595</name>
</gene>
<feature type="region of interest" description="Disordered" evidence="1">
    <location>
        <begin position="128"/>
        <end position="188"/>
    </location>
</feature>
<evidence type="ECO:0000259" key="3">
    <source>
        <dbReference type="PROSITE" id="PS50846"/>
    </source>
</evidence>
<feature type="compositionally biased region" description="Basic and acidic residues" evidence="1">
    <location>
        <begin position="169"/>
        <end position="188"/>
    </location>
</feature>
<dbReference type="InterPro" id="IPR006121">
    <property type="entry name" value="HMA_dom"/>
</dbReference>
<dbReference type="GO" id="GO:0046872">
    <property type="term" value="F:metal ion binding"/>
    <property type="evidence" value="ECO:0007669"/>
    <property type="project" value="InterPro"/>
</dbReference>
<dbReference type="AlphaFoldDB" id="A0A552UVZ1"/>
<dbReference type="InterPro" id="IPR036163">
    <property type="entry name" value="HMA_dom_sf"/>
</dbReference>
<dbReference type="SUPFAM" id="SSF55008">
    <property type="entry name" value="HMA, heavy metal-associated domain"/>
    <property type="match status" value="1"/>
</dbReference>
<evidence type="ECO:0000313" key="4">
    <source>
        <dbReference type="EMBL" id="TRW22320.1"/>
    </source>
</evidence>
<sequence length="188" mass="19977">MKFAKKLSLIALAAVLFTSCKDTSKDGNLETPKEEIVTDSTQKKETAANLETATFKIEGMTCPMGCAATIQDKLAHMEGVDDAKVDFDSKTATISFDPAKQTAESFVQTVEKIAGGVYKVSDVKSSGDKAYYSGHDKDKKKKKKAEKEAKEAAAKAKKDGKPSCCSADAKTEKKAGCCSADAKKGGNL</sequence>
<feature type="signal peptide" evidence="2">
    <location>
        <begin position="1"/>
        <end position="24"/>
    </location>
</feature>
<evidence type="ECO:0000256" key="2">
    <source>
        <dbReference type="SAM" id="SignalP"/>
    </source>
</evidence>
<dbReference type="PROSITE" id="PS51257">
    <property type="entry name" value="PROKAR_LIPOPROTEIN"/>
    <property type="match status" value="1"/>
</dbReference>
<protein>
    <submittedName>
        <fullName evidence="4">Heavy-metal-associated domain-containing protein</fullName>
    </submittedName>
</protein>
<name>A0A552UVZ1_9FLAO</name>
<feature type="chain" id="PRO_5022011216" evidence="2">
    <location>
        <begin position="25"/>
        <end position="188"/>
    </location>
</feature>
<dbReference type="Pfam" id="PF00403">
    <property type="entry name" value="HMA"/>
    <property type="match status" value="1"/>
</dbReference>
<dbReference type="CDD" id="cd00371">
    <property type="entry name" value="HMA"/>
    <property type="match status" value="1"/>
</dbReference>
<dbReference type="Proteomes" id="UP000320643">
    <property type="component" value="Unassembled WGS sequence"/>
</dbReference>